<dbReference type="AlphaFoldDB" id="A0A365H636"/>
<name>A0A365H636_9ACTN</name>
<evidence type="ECO:0008006" key="4">
    <source>
        <dbReference type="Google" id="ProtNLM"/>
    </source>
</evidence>
<comment type="caution">
    <text evidence="2">The sequence shown here is derived from an EMBL/GenBank/DDBJ whole genome shotgun (WGS) entry which is preliminary data.</text>
</comment>
<feature type="transmembrane region" description="Helical" evidence="1">
    <location>
        <begin position="116"/>
        <end position="137"/>
    </location>
</feature>
<proteinExistence type="predicted"/>
<evidence type="ECO:0000256" key="1">
    <source>
        <dbReference type="SAM" id="Phobius"/>
    </source>
</evidence>
<organism evidence="2 3">
    <name type="scientific">Actinomadura craniellae</name>
    <dbReference type="NCBI Taxonomy" id="2231787"/>
    <lineage>
        <taxon>Bacteria</taxon>
        <taxon>Bacillati</taxon>
        <taxon>Actinomycetota</taxon>
        <taxon>Actinomycetes</taxon>
        <taxon>Streptosporangiales</taxon>
        <taxon>Thermomonosporaceae</taxon>
        <taxon>Actinomadura</taxon>
    </lineage>
</organism>
<dbReference type="EMBL" id="QLYX01000006">
    <property type="protein sequence ID" value="RAY14509.1"/>
    <property type="molecule type" value="Genomic_DNA"/>
</dbReference>
<keyword evidence="1" id="KW-1133">Transmembrane helix</keyword>
<sequence>MPPAWPVAALLVGYPIWWALGLGIFSFTIIAIPMAWGLVRRWPIRLPAGFGLWLLFLLWCVFSLSMITVDPPGTYGQFGMGRMISSGLRLVQYLSITILLLYIGNLTEKELPRLRLVRMLGIFFLTTVAGGLLGTYVPDFEFKAPLEYVLPAALANDSYVLNLVHPTAAQIEWFLGFRSPRPEAPFEWANAWGNNLSILLIWFVIGWWTYGGPGRRLSMGVFLSLAAIPVVYSLNRGLWAALGFAVLFGAIRMAMRGRVWALAGMSAILLVGTVFFISSPLKQIVDDRLANPHSDSGRAWNRNKTMEVAWGSPVLGYGGTRWAIGSQNSSVTGKTGGCPECGHPPLGADGQLWLVIISQGYVGAFFYLAFFLNALWRYRRDNTPIGSAGLLVLCLALFTMLIYDHLVTPLALYFVTLGLLWRNDQARRAARFGAALPPAPQHKAVS</sequence>
<protein>
    <recommendedName>
        <fullName evidence="4">O-antigen ligase domain-containing protein</fullName>
    </recommendedName>
</protein>
<keyword evidence="1" id="KW-0812">Transmembrane</keyword>
<keyword evidence="3" id="KW-1185">Reference proteome</keyword>
<feature type="transmembrane region" description="Helical" evidence="1">
    <location>
        <begin position="16"/>
        <end position="39"/>
    </location>
</feature>
<feature type="transmembrane region" description="Helical" evidence="1">
    <location>
        <begin position="87"/>
        <end position="104"/>
    </location>
</feature>
<keyword evidence="1" id="KW-0472">Membrane</keyword>
<feature type="transmembrane region" description="Helical" evidence="1">
    <location>
        <begin position="352"/>
        <end position="376"/>
    </location>
</feature>
<feature type="transmembrane region" description="Helical" evidence="1">
    <location>
        <begin position="388"/>
        <end position="415"/>
    </location>
</feature>
<feature type="transmembrane region" description="Helical" evidence="1">
    <location>
        <begin position="262"/>
        <end position="281"/>
    </location>
</feature>
<reference evidence="2 3" key="1">
    <citation type="submission" date="2018-06" db="EMBL/GenBank/DDBJ databases">
        <title>Actinomadura craniellae sp. nov. isolated from marine sponge Craniella sp.</title>
        <authorList>
            <person name="Li L."/>
            <person name="Xu Q.H."/>
            <person name="Lin H.W."/>
            <person name="Lu Y.H."/>
        </authorList>
    </citation>
    <scope>NUCLEOTIDE SEQUENCE [LARGE SCALE GENOMIC DNA]</scope>
    <source>
        <strain evidence="2 3">LHW63021</strain>
    </source>
</reference>
<dbReference type="Proteomes" id="UP000251891">
    <property type="component" value="Unassembled WGS sequence"/>
</dbReference>
<evidence type="ECO:0000313" key="3">
    <source>
        <dbReference type="Proteomes" id="UP000251891"/>
    </source>
</evidence>
<feature type="transmembrane region" description="Helical" evidence="1">
    <location>
        <begin position="191"/>
        <end position="210"/>
    </location>
</feature>
<feature type="transmembrane region" description="Helical" evidence="1">
    <location>
        <begin position="46"/>
        <end position="67"/>
    </location>
</feature>
<gene>
    <name evidence="2" type="ORF">DPM19_15235</name>
</gene>
<accession>A0A365H636</accession>
<evidence type="ECO:0000313" key="2">
    <source>
        <dbReference type="EMBL" id="RAY14509.1"/>
    </source>
</evidence>
<dbReference type="OrthoDB" id="3774626at2"/>